<comment type="caution">
    <text evidence="1">The sequence shown here is derived from an EMBL/GenBank/DDBJ whole genome shotgun (WGS) entry which is preliminary data.</text>
</comment>
<gene>
    <name evidence="1" type="ORF">EIW28_12210</name>
</gene>
<keyword evidence="2" id="KW-1185">Reference proteome</keyword>
<dbReference type="AlphaFoldDB" id="A0A426UY19"/>
<name>A0A426UY19_9ACTN</name>
<dbReference type="RefSeq" id="WP_125247978.1">
    <property type="nucleotide sequence ID" value="NZ_RSEB01000003.1"/>
</dbReference>
<organism evidence="1 2">
    <name type="scientific">Glycomyces terrestris</name>
    <dbReference type="NCBI Taxonomy" id="2493553"/>
    <lineage>
        <taxon>Bacteria</taxon>
        <taxon>Bacillati</taxon>
        <taxon>Actinomycetota</taxon>
        <taxon>Actinomycetes</taxon>
        <taxon>Glycomycetales</taxon>
        <taxon>Glycomycetaceae</taxon>
        <taxon>Glycomyces</taxon>
    </lineage>
</organism>
<evidence type="ECO:0000313" key="2">
    <source>
        <dbReference type="Proteomes" id="UP000277256"/>
    </source>
</evidence>
<protein>
    <recommendedName>
        <fullName evidence="3">YbaB/EbfC family DNA-binding protein</fullName>
    </recommendedName>
</protein>
<dbReference type="Proteomes" id="UP000277256">
    <property type="component" value="Unassembled WGS sequence"/>
</dbReference>
<accession>A0A426UY19</accession>
<reference evidence="1 2" key="1">
    <citation type="submission" date="2018-12" db="EMBL/GenBank/DDBJ databases">
        <title>Glycomyces sp. YIM 121974 draft genome.</title>
        <authorList>
            <person name="Li Q."/>
        </authorList>
    </citation>
    <scope>NUCLEOTIDE SEQUENCE [LARGE SCALE GENOMIC DNA]</scope>
    <source>
        <strain evidence="1 2">YIM 121974</strain>
    </source>
</reference>
<evidence type="ECO:0008006" key="3">
    <source>
        <dbReference type="Google" id="ProtNLM"/>
    </source>
</evidence>
<evidence type="ECO:0000313" key="1">
    <source>
        <dbReference type="EMBL" id="RRR99464.1"/>
    </source>
</evidence>
<dbReference type="OrthoDB" id="5184659at2"/>
<dbReference type="EMBL" id="RSEB01000003">
    <property type="protein sequence ID" value="RRR99464.1"/>
    <property type="molecule type" value="Genomic_DNA"/>
</dbReference>
<sequence length="245" mass="25813">MNDADQVFTDLDEHVTLRVREGRITVEVSPAGFRQSPSTIANLVVELAARTPRPGAESDRALAAGIDAVTGLQQAAATGGFEDFAAVMRGRLGIEAPQHTLSRDPEFDRAIANRLDGVLNSMRAAQAARAEPARDVLTAEAASDEGDLTVTSTSERAVAAVWIGPDARGRGVEGLSAALTSLIARAREEVGRLAEERARAGLPDEVAKTIDNAPDDAERAGAATTRIVDRIAQANETLQRKAGRA</sequence>
<proteinExistence type="predicted"/>